<dbReference type="OrthoDB" id="9802610at2"/>
<reference evidence="2 3" key="1">
    <citation type="submission" date="2018-09" db="EMBL/GenBank/DDBJ databases">
        <title>Complete genome sequence of Euzebya sp. DY32-46 isolated from seawater of Pacific Ocean.</title>
        <authorList>
            <person name="Xu L."/>
            <person name="Wu Y.-H."/>
            <person name="Xu X.-W."/>
        </authorList>
    </citation>
    <scope>NUCLEOTIDE SEQUENCE [LARGE SCALE GENOMIC DNA]</scope>
    <source>
        <strain evidence="2 3">DY32-46</strain>
    </source>
</reference>
<keyword evidence="1" id="KW-0479">Metal-binding</keyword>
<dbReference type="SUPFAM" id="SSF52540">
    <property type="entry name" value="P-loop containing nucleoside triphosphate hydrolases"/>
    <property type="match status" value="1"/>
</dbReference>
<comment type="subcellular location">
    <subcellularLocation>
        <location evidence="1">Cytoplasm</location>
    </subcellularLocation>
</comment>
<dbReference type="GO" id="GO:0004141">
    <property type="term" value="F:dethiobiotin synthase activity"/>
    <property type="evidence" value="ECO:0007669"/>
    <property type="project" value="UniProtKB-UniRule"/>
</dbReference>
<dbReference type="CDD" id="cd03109">
    <property type="entry name" value="DTBS"/>
    <property type="match status" value="1"/>
</dbReference>
<accession>A0A346XTP6</accession>
<comment type="caution">
    <text evidence="1">Lacks conserved residue(s) required for the propagation of feature annotation.</text>
</comment>
<dbReference type="GO" id="GO:0000287">
    <property type="term" value="F:magnesium ion binding"/>
    <property type="evidence" value="ECO:0007669"/>
    <property type="project" value="UniProtKB-UniRule"/>
</dbReference>
<dbReference type="UniPathway" id="UPA00078">
    <property type="reaction ID" value="UER00161"/>
</dbReference>
<keyword evidence="1" id="KW-0093">Biotin biosynthesis</keyword>
<gene>
    <name evidence="1" type="primary">bioD</name>
    <name evidence="2" type="ORF">DVS28_a0892</name>
</gene>
<keyword evidence="1" id="KW-0963">Cytoplasm</keyword>
<evidence type="ECO:0000313" key="3">
    <source>
        <dbReference type="Proteomes" id="UP000264006"/>
    </source>
</evidence>
<dbReference type="GO" id="GO:0005829">
    <property type="term" value="C:cytosol"/>
    <property type="evidence" value="ECO:0007669"/>
    <property type="project" value="TreeGrafter"/>
</dbReference>
<dbReference type="EC" id="6.3.3.3" evidence="1"/>
<dbReference type="Gene3D" id="3.40.50.300">
    <property type="entry name" value="P-loop containing nucleotide triphosphate hydrolases"/>
    <property type="match status" value="1"/>
</dbReference>
<comment type="subunit">
    <text evidence="1">Homodimer.</text>
</comment>
<keyword evidence="1" id="KW-0436">Ligase</keyword>
<name>A0A346XTP6_9ACTN</name>
<dbReference type="PANTHER" id="PTHR43210:SF5">
    <property type="entry name" value="DETHIOBIOTIN SYNTHETASE"/>
    <property type="match status" value="1"/>
</dbReference>
<dbReference type="PANTHER" id="PTHR43210">
    <property type="entry name" value="DETHIOBIOTIN SYNTHETASE"/>
    <property type="match status" value="1"/>
</dbReference>
<comment type="catalytic activity">
    <reaction evidence="1">
        <text>(7R,8S)-7,8-diammoniononanoate + CO2 + ATP = (4R,5S)-dethiobiotin + ADP + phosphate + 3 H(+)</text>
        <dbReference type="Rhea" id="RHEA:15805"/>
        <dbReference type="ChEBI" id="CHEBI:15378"/>
        <dbReference type="ChEBI" id="CHEBI:16526"/>
        <dbReference type="ChEBI" id="CHEBI:30616"/>
        <dbReference type="ChEBI" id="CHEBI:43474"/>
        <dbReference type="ChEBI" id="CHEBI:149469"/>
        <dbReference type="ChEBI" id="CHEBI:149473"/>
        <dbReference type="ChEBI" id="CHEBI:456216"/>
        <dbReference type="EC" id="6.3.3.3"/>
    </reaction>
</comment>
<keyword evidence="1" id="KW-0460">Magnesium</keyword>
<protein>
    <recommendedName>
        <fullName evidence="1">ATP-dependent dethiobiotin synthetase BioD</fullName>
        <ecNumber evidence="1">6.3.3.3</ecNumber>
    </recommendedName>
    <alternativeName>
        <fullName evidence="1">DTB synthetase</fullName>
        <shortName evidence="1">DTBS</shortName>
    </alternativeName>
    <alternativeName>
        <fullName evidence="1">Dethiobiotin synthase</fullName>
    </alternativeName>
</protein>
<evidence type="ECO:0000256" key="1">
    <source>
        <dbReference type="HAMAP-Rule" id="MF_00336"/>
    </source>
</evidence>
<feature type="binding site" evidence="1">
    <location>
        <position position="38"/>
    </location>
    <ligand>
        <name>substrate</name>
    </ligand>
</feature>
<dbReference type="RefSeq" id="WP_114590379.1">
    <property type="nucleotide sequence ID" value="NZ_CP031165.1"/>
</dbReference>
<dbReference type="InterPro" id="IPR027417">
    <property type="entry name" value="P-loop_NTPase"/>
</dbReference>
<evidence type="ECO:0000313" key="2">
    <source>
        <dbReference type="EMBL" id="AXV05593.1"/>
    </source>
</evidence>
<keyword evidence="3" id="KW-1185">Reference proteome</keyword>
<dbReference type="Proteomes" id="UP000264006">
    <property type="component" value="Chromosome"/>
</dbReference>
<keyword evidence="1" id="KW-0067">ATP-binding</keyword>
<comment type="similarity">
    <text evidence="1">Belongs to the dethiobiotin synthetase family.</text>
</comment>
<feature type="binding site" evidence="1">
    <location>
        <begin position="81"/>
        <end position="84"/>
    </location>
    <ligand>
        <name>ATP</name>
        <dbReference type="ChEBI" id="CHEBI:30616"/>
    </ligand>
</feature>
<dbReference type="Pfam" id="PF13500">
    <property type="entry name" value="AAA_26"/>
    <property type="match status" value="1"/>
</dbReference>
<feature type="binding site" evidence="1">
    <location>
        <position position="81"/>
    </location>
    <ligand>
        <name>Mg(2+)</name>
        <dbReference type="ChEBI" id="CHEBI:18420"/>
    </ligand>
</feature>
<comment type="pathway">
    <text evidence="1">Cofactor biosynthesis; biotin biosynthesis; biotin from 7,8-diaminononanoate: step 1/2.</text>
</comment>
<dbReference type="EMBL" id="CP031165">
    <property type="protein sequence ID" value="AXV05593.1"/>
    <property type="molecule type" value="Genomic_DNA"/>
</dbReference>
<proteinExistence type="inferred from homology"/>
<dbReference type="GO" id="GO:0005524">
    <property type="term" value="F:ATP binding"/>
    <property type="evidence" value="ECO:0007669"/>
    <property type="project" value="UniProtKB-UniRule"/>
</dbReference>
<dbReference type="PIRSF" id="PIRSF006755">
    <property type="entry name" value="DTB_synth"/>
    <property type="match status" value="1"/>
</dbReference>
<dbReference type="InterPro" id="IPR004472">
    <property type="entry name" value="DTB_synth_BioD"/>
</dbReference>
<keyword evidence="1" id="KW-0547">Nucleotide-binding</keyword>
<sequence length="186" mass="19006">MTNGVLVTGTDVGVGTTTVAATLVASRPGAIHVRPVPTGTVQGRTLPLGLPPGLAARDVGARVERAHLLAPFSGLDLVVGEGAGGLLVELGTDGTTLADLAADLELPLVLVTRATAGALNHTRLTLEASWARGLRVLGLVVNGYPSDPDSATTTTLAELERMAPVMAVLPLLDHPPVAADLPRIEW</sequence>
<dbReference type="AlphaFoldDB" id="A0A346XTP6"/>
<organism evidence="2 3">
    <name type="scientific">Euzebya pacifica</name>
    <dbReference type="NCBI Taxonomy" id="1608957"/>
    <lineage>
        <taxon>Bacteria</taxon>
        <taxon>Bacillati</taxon>
        <taxon>Actinomycetota</taxon>
        <taxon>Nitriliruptoria</taxon>
        <taxon>Euzebyales</taxon>
    </lineage>
</organism>
<comment type="function">
    <text evidence="1">Catalyzes a mechanistically unusual reaction, the ATP-dependent insertion of CO2 between the N7 and N8 nitrogen atoms of 7,8-diaminopelargonic acid (DAPA, also called 7,8-diammoniononanoate) to form a ureido ring.</text>
</comment>
<feature type="binding site" evidence="1">
    <location>
        <position position="17"/>
    </location>
    <ligand>
        <name>Mg(2+)</name>
        <dbReference type="ChEBI" id="CHEBI:18420"/>
    </ligand>
</feature>
<dbReference type="GO" id="GO:0009102">
    <property type="term" value="P:biotin biosynthetic process"/>
    <property type="evidence" value="ECO:0007669"/>
    <property type="project" value="UniProtKB-UniRule"/>
</dbReference>
<feature type="binding site" evidence="1">
    <location>
        <begin position="170"/>
        <end position="172"/>
    </location>
    <ligand>
        <name>ATP</name>
        <dbReference type="ChEBI" id="CHEBI:30616"/>
    </ligand>
</feature>
<comment type="cofactor">
    <cofactor evidence="1">
        <name>Mg(2+)</name>
        <dbReference type="ChEBI" id="CHEBI:18420"/>
    </cofactor>
</comment>
<dbReference type="HAMAP" id="MF_00336">
    <property type="entry name" value="BioD"/>
    <property type="match status" value="1"/>
</dbReference>
<dbReference type="KEGG" id="euz:DVS28_a0892"/>